<protein>
    <submittedName>
        <fullName evidence="2">DUF937 domain-containing protein</fullName>
    </submittedName>
</protein>
<sequence length="154" mass="15969">MSRGFPSMTALLGLLAVAGFQNRDKLAEMLGGIAKHTGTRSQGSQSDGPGGMLGNLSGALEGTSVGNLLGGGLGELVERFTQSGQREVVDSWVNTGPNQAVAPQQLEQAIGPDVLATLSQQTGLSREELLARLSRELPEAVDKYTPDGQLPPAT</sequence>
<dbReference type="OrthoDB" id="4235777at2"/>
<organism evidence="2 3">
    <name type="scientific">Microvirga brassicacearum</name>
    <dbReference type="NCBI Taxonomy" id="2580413"/>
    <lineage>
        <taxon>Bacteria</taxon>
        <taxon>Pseudomonadati</taxon>
        <taxon>Pseudomonadota</taxon>
        <taxon>Alphaproteobacteria</taxon>
        <taxon>Hyphomicrobiales</taxon>
        <taxon>Methylobacteriaceae</taxon>
        <taxon>Microvirga</taxon>
    </lineage>
</organism>
<dbReference type="EMBL" id="VCMV01000003">
    <property type="protein sequence ID" value="KAB0269237.1"/>
    <property type="molecule type" value="Genomic_DNA"/>
</dbReference>
<dbReference type="Proteomes" id="UP000325684">
    <property type="component" value="Unassembled WGS sequence"/>
</dbReference>
<dbReference type="InterPro" id="IPR045372">
    <property type="entry name" value="YidB"/>
</dbReference>
<evidence type="ECO:0000313" key="3">
    <source>
        <dbReference type="Proteomes" id="UP000325684"/>
    </source>
</evidence>
<evidence type="ECO:0000256" key="1">
    <source>
        <dbReference type="SAM" id="MobiDB-lite"/>
    </source>
</evidence>
<feature type="region of interest" description="Disordered" evidence="1">
    <location>
        <begin position="36"/>
        <end position="58"/>
    </location>
</feature>
<proteinExistence type="predicted"/>
<accession>A0A5N3PHN4</accession>
<evidence type="ECO:0000313" key="2">
    <source>
        <dbReference type="EMBL" id="KAB0269237.1"/>
    </source>
</evidence>
<dbReference type="Gene3D" id="1.10.10.690">
    <property type="entry name" value="YidB-like"/>
    <property type="match status" value="1"/>
</dbReference>
<dbReference type="SUPFAM" id="SSF140804">
    <property type="entry name" value="YidB-like"/>
    <property type="match status" value="1"/>
</dbReference>
<comment type="caution">
    <text evidence="2">The sequence shown here is derived from an EMBL/GenBank/DDBJ whole genome shotgun (WGS) entry which is preliminary data.</text>
</comment>
<dbReference type="Pfam" id="PF20159">
    <property type="entry name" value="YidB"/>
    <property type="match status" value="1"/>
</dbReference>
<dbReference type="AlphaFoldDB" id="A0A5N3PHN4"/>
<reference evidence="2 3" key="1">
    <citation type="journal article" date="2019" name="Microorganisms">
        <title>Genome Insights into the Novel Species Microvirga brassicacearum, a Rapeseed Endophyte with Biotechnological Potential.</title>
        <authorList>
            <person name="Jimenez-Gomez A."/>
            <person name="Saati-Santamaria Z."/>
            <person name="Igual J.M."/>
            <person name="Rivas R."/>
            <person name="Mateos P.F."/>
            <person name="Garcia-Fraile P."/>
        </authorList>
    </citation>
    <scope>NUCLEOTIDE SEQUENCE [LARGE SCALE GENOMIC DNA]</scope>
    <source>
        <strain evidence="2 3">CDVBN77</strain>
    </source>
</reference>
<dbReference type="RefSeq" id="WP_150942295.1">
    <property type="nucleotide sequence ID" value="NZ_VCMV01000003.1"/>
</dbReference>
<name>A0A5N3PHN4_9HYPH</name>
<keyword evidence="3" id="KW-1185">Reference proteome</keyword>
<gene>
    <name evidence="2" type="ORF">FEZ63_03820</name>
</gene>
<dbReference type="InterPro" id="IPR027405">
    <property type="entry name" value="YidB-like"/>
</dbReference>